<evidence type="ECO:0000256" key="4">
    <source>
        <dbReference type="ARBA" id="ARBA00023163"/>
    </source>
</evidence>
<dbReference type="CDD" id="cd00067">
    <property type="entry name" value="GAL4"/>
    <property type="match status" value="1"/>
</dbReference>
<dbReference type="GO" id="GO:0003677">
    <property type="term" value="F:DNA binding"/>
    <property type="evidence" value="ECO:0007669"/>
    <property type="project" value="InterPro"/>
</dbReference>
<proteinExistence type="predicted"/>
<dbReference type="InterPro" id="IPR036864">
    <property type="entry name" value="Zn2-C6_fun-type_DNA-bd_sf"/>
</dbReference>
<dbReference type="AlphaFoldDB" id="A0AAD7NID8"/>
<dbReference type="EMBL" id="JARJLG010000043">
    <property type="protein sequence ID" value="KAJ7762380.1"/>
    <property type="molecule type" value="Genomic_DNA"/>
</dbReference>
<keyword evidence="5" id="KW-0539">Nucleus</keyword>
<name>A0AAD7NID8_9AGAR</name>
<dbReference type="Pfam" id="PF04082">
    <property type="entry name" value="Fungal_trans"/>
    <property type="match status" value="1"/>
</dbReference>
<organism evidence="7 8">
    <name type="scientific">Mycena maculata</name>
    <dbReference type="NCBI Taxonomy" id="230809"/>
    <lineage>
        <taxon>Eukaryota</taxon>
        <taxon>Fungi</taxon>
        <taxon>Dikarya</taxon>
        <taxon>Basidiomycota</taxon>
        <taxon>Agaricomycotina</taxon>
        <taxon>Agaricomycetes</taxon>
        <taxon>Agaricomycetidae</taxon>
        <taxon>Agaricales</taxon>
        <taxon>Marasmiineae</taxon>
        <taxon>Mycenaceae</taxon>
        <taxon>Mycena</taxon>
    </lineage>
</organism>
<dbReference type="PROSITE" id="PS00463">
    <property type="entry name" value="ZN2_CY6_FUNGAL_1"/>
    <property type="match status" value="1"/>
</dbReference>
<dbReference type="GO" id="GO:0000981">
    <property type="term" value="F:DNA-binding transcription factor activity, RNA polymerase II-specific"/>
    <property type="evidence" value="ECO:0007669"/>
    <property type="project" value="InterPro"/>
</dbReference>
<feature type="domain" description="Zn(2)-C6 fungal-type" evidence="6">
    <location>
        <begin position="24"/>
        <end position="56"/>
    </location>
</feature>
<protein>
    <submittedName>
        <fullName evidence="7">Zn(2)-Cys(6) binuclear cluster domain-containing protein</fullName>
    </submittedName>
</protein>
<evidence type="ECO:0000259" key="6">
    <source>
        <dbReference type="PROSITE" id="PS50048"/>
    </source>
</evidence>
<dbReference type="InterPro" id="IPR001138">
    <property type="entry name" value="Zn2Cys6_DnaBD"/>
</dbReference>
<dbReference type="Pfam" id="PF00172">
    <property type="entry name" value="Zn_clus"/>
    <property type="match status" value="1"/>
</dbReference>
<dbReference type="InterPro" id="IPR050815">
    <property type="entry name" value="TF_fung"/>
</dbReference>
<keyword evidence="2" id="KW-0479">Metal-binding</keyword>
<sequence>MDSEAQEQGSRPAESSSMVRRHQACYNCRLRKMRCDSRRPICGQCANTVRWEDCEYPDKQGRTRAETLEEDIARVQHRIHQLEHPEEANSSVQLHNPYQPGRNPAQIPGLYQIREIQTPMFSESPSMSQSSASASDSWWASEEPPMHMVETFLDTFLAYAADWGFFLDAPRFRAATLLRLPLGHHSRPAPALLAAVYLAGITLSPAPALRAHERTLLARALSALPASLAGLHPRRALHTLQAELLLAHYFLAAGKFIEGGYHTAAAVSLAVSCGLHRVRSEAPGALRDVIERAERIGACWATVTLDRTWAAALGTQRNWPDTLDTPWPLEPEEYIEEVAEPLSLTVESLLDGEEPFPTTLSPKTLLAMAAILWEQANSLAACWKPNMRIQDSREFFAAFSTLDARITDFRRAAAASAAYWQNPSNRTLLVGCSIAHASAIQLHAPLVTAIPQSNRKCADAATAVLDVIAHADLAGAAYINPIIAPVWATACRIAVDEIRVRQELVTVFERALATMRPFAGSCVLIQYHVEKVQEAYDSI</sequence>
<keyword evidence="8" id="KW-1185">Reference proteome</keyword>
<dbReference type="PROSITE" id="PS50048">
    <property type="entry name" value="ZN2_CY6_FUNGAL_2"/>
    <property type="match status" value="1"/>
</dbReference>
<evidence type="ECO:0000256" key="3">
    <source>
        <dbReference type="ARBA" id="ARBA00023015"/>
    </source>
</evidence>
<dbReference type="CDD" id="cd12148">
    <property type="entry name" value="fungal_TF_MHR"/>
    <property type="match status" value="1"/>
</dbReference>
<accession>A0AAD7NID8</accession>
<comment type="subcellular location">
    <subcellularLocation>
        <location evidence="1">Nucleus</location>
    </subcellularLocation>
</comment>
<keyword evidence="4" id="KW-0804">Transcription</keyword>
<dbReference type="Proteomes" id="UP001215280">
    <property type="component" value="Unassembled WGS sequence"/>
</dbReference>
<dbReference type="SUPFAM" id="SSF57701">
    <property type="entry name" value="Zn2/Cys6 DNA-binding domain"/>
    <property type="match status" value="1"/>
</dbReference>
<gene>
    <name evidence="7" type="ORF">DFH07DRAFT_409316</name>
</gene>
<evidence type="ECO:0000256" key="5">
    <source>
        <dbReference type="ARBA" id="ARBA00023242"/>
    </source>
</evidence>
<reference evidence="7" key="1">
    <citation type="submission" date="2023-03" db="EMBL/GenBank/DDBJ databases">
        <title>Massive genome expansion in bonnet fungi (Mycena s.s.) driven by repeated elements and novel gene families across ecological guilds.</title>
        <authorList>
            <consortium name="Lawrence Berkeley National Laboratory"/>
            <person name="Harder C.B."/>
            <person name="Miyauchi S."/>
            <person name="Viragh M."/>
            <person name="Kuo A."/>
            <person name="Thoen E."/>
            <person name="Andreopoulos B."/>
            <person name="Lu D."/>
            <person name="Skrede I."/>
            <person name="Drula E."/>
            <person name="Henrissat B."/>
            <person name="Morin E."/>
            <person name="Kohler A."/>
            <person name="Barry K."/>
            <person name="LaButti K."/>
            <person name="Morin E."/>
            <person name="Salamov A."/>
            <person name="Lipzen A."/>
            <person name="Mereny Z."/>
            <person name="Hegedus B."/>
            <person name="Baldrian P."/>
            <person name="Stursova M."/>
            <person name="Weitz H."/>
            <person name="Taylor A."/>
            <person name="Grigoriev I.V."/>
            <person name="Nagy L.G."/>
            <person name="Martin F."/>
            <person name="Kauserud H."/>
        </authorList>
    </citation>
    <scope>NUCLEOTIDE SEQUENCE</scope>
    <source>
        <strain evidence="7">CBHHK188m</strain>
    </source>
</reference>
<dbReference type="InterPro" id="IPR007219">
    <property type="entry name" value="XnlR_reg_dom"/>
</dbReference>
<dbReference type="Gene3D" id="4.10.240.10">
    <property type="entry name" value="Zn(2)-C6 fungal-type DNA-binding domain"/>
    <property type="match status" value="1"/>
</dbReference>
<dbReference type="PANTHER" id="PTHR47338:SF29">
    <property type="entry name" value="ZN(2)-C6 FUNGAL-TYPE DOMAIN-CONTAINING PROTEIN"/>
    <property type="match status" value="1"/>
</dbReference>
<dbReference type="PANTHER" id="PTHR47338">
    <property type="entry name" value="ZN(II)2CYS6 TRANSCRIPTION FACTOR (EUROFUNG)-RELATED"/>
    <property type="match status" value="1"/>
</dbReference>
<comment type="caution">
    <text evidence="7">The sequence shown here is derived from an EMBL/GenBank/DDBJ whole genome shotgun (WGS) entry which is preliminary data.</text>
</comment>
<dbReference type="GO" id="GO:0008270">
    <property type="term" value="F:zinc ion binding"/>
    <property type="evidence" value="ECO:0007669"/>
    <property type="project" value="InterPro"/>
</dbReference>
<dbReference type="GO" id="GO:0006351">
    <property type="term" value="P:DNA-templated transcription"/>
    <property type="evidence" value="ECO:0007669"/>
    <property type="project" value="InterPro"/>
</dbReference>
<evidence type="ECO:0000256" key="2">
    <source>
        <dbReference type="ARBA" id="ARBA00022723"/>
    </source>
</evidence>
<evidence type="ECO:0000256" key="1">
    <source>
        <dbReference type="ARBA" id="ARBA00004123"/>
    </source>
</evidence>
<evidence type="ECO:0000313" key="7">
    <source>
        <dbReference type="EMBL" id="KAJ7762380.1"/>
    </source>
</evidence>
<keyword evidence="3" id="KW-0805">Transcription regulation</keyword>
<dbReference type="GO" id="GO:0005634">
    <property type="term" value="C:nucleus"/>
    <property type="evidence" value="ECO:0007669"/>
    <property type="project" value="UniProtKB-SubCell"/>
</dbReference>
<dbReference type="SMART" id="SM00066">
    <property type="entry name" value="GAL4"/>
    <property type="match status" value="1"/>
</dbReference>
<evidence type="ECO:0000313" key="8">
    <source>
        <dbReference type="Proteomes" id="UP001215280"/>
    </source>
</evidence>